<dbReference type="InterPro" id="IPR029016">
    <property type="entry name" value="GAF-like_dom_sf"/>
</dbReference>
<keyword evidence="7" id="KW-1185">Reference proteome</keyword>
<dbReference type="Gene3D" id="3.30.450.40">
    <property type="match status" value="1"/>
</dbReference>
<evidence type="ECO:0000256" key="1">
    <source>
        <dbReference type="ARBA" id="ARBA00023015"/>
    </source>
</evidence>
<dbReference type="Proteomes" id="UP000831786">
    <property type="component" value="Chromosome"/>
</dbReference>
<organism evidence="6 7">
    <name type="scientific">Leucobacter allii</name>
    <dbReference type="NCBI Taxonomy" id="2932247"/>
    <lineage>
        <taxon>Bacteria</taxon>
        <taxon>Bacillati</taxon>
        <taxon>Actinomycetota</taxon>
        <taxon>Actinomycetes</taxon>
        <taxon>Micrococcales</taxon>
        <taxon>Microbacteriaceae</taxon>
        <taxon>Leucobacter</taxon>
    </lineage>
</organism>
<keyword evidence="3" id="KW-0804">Transcription</keyword>
<reference evidence="6 7" key="1">
    <citation type="submission" date="2022-04" db="EMBL/GenBank/DDBJ databases">
        <title>Leucobacter sp. isolated from rhizosphere of garlic.</title>
        <authorList>
            <person name="Won M."/>
            <person name="Lee C.-M."/>
            <person name="Woen H.-Y."/>
            <person name="Kwon S.-W."/>
        </authorList>
    </citation>
    <scope>NUCLEOTIDE SEQUENCE [LARGE SCALE GENOMIC DNA]</scope>
    <source>
        <strain evidence="6 7">H21R-40</strain>
    </source>
</reference>
<dbReference type="PANTHER" id="PTHR30136">
    <property type="entry name" value="HELIX-TURN-HELIX TRANSCRIPTIONAL REGULATOR, ICLR FAMILY"/>
    <property type="match status" value="1"/>
</dbReference>
<dbReference type="PANTHER" id="PTHR30136:SF35">
    <property type="entry name" value="HTH-TYPE TRANSCRIPTIONAL REGULATOR RV1719"/>
    <property type="match status" value="1"/>
</dbReference>
<evidence type="ECO:0000256" key="3">
    <source>
        <dbReference type="ARBA" id="ARBA00023163"/>
    </source>
</evidence>
<protein>
    <submittedName>
        <fullName evidence="6">IclR family transcriptional regulator</fullName>
    </submittedName>
</protein>
<dbReference type="PROSITE" id="PS51078">
    <property type="entry name" value="ICLR_ED"/>
    <property type="match status" value="1"/>
</dbReference>
<dbReference type="EMBL" id="CP095045">
    <property type="protein sequence ID" value="UOQ56453.1"/>
    <property type="molecule type" value="Genomic_DNA"/>
</dbReference>
<evidence type="ECO:0000313" key="7">
    <source>
        <dbReference type="Proteomes" id="UP000831786"/>
    </source>
</evidence>
<feature type="domain" description="HTH iclR-type" evidence="4">
    <location>
        <begin position="1"/>
        <end position="61"/>
    </location>
</feature>
<dbReference type="SMART" id="SM00346">
    <property type="entry name" value="HTH_ICLR"/>
    <property type="match status" value="1"/>
</dbReference>
<evidence type="ECO:0000256" key="2">
    <source>
        <dbReference type="ARBA" id="ARBA00023125"/>
    </source>
</evidence>
<dbReference type="InterPro" id="IPR050707">
    <property type="entry name" value="HTH_MetabolicPath_Reg"/>
</dbReference>
<dbReference type="InterPro" id="IPR005471">
    <property type="entry name" value="Tscrpt_reg_IclR_N"/>
</dbReference>
<accession>A0ABY4FID7</accession>
<dbReference type="InterPro" id="IPR036390">
    <property type="entry name" value="WH_DNA-bd_sf"/>
</dbReference>
<proteinExistence type="predicted"/>
<dbReference type="SUPFAM" id="SSF55781">
    <property type="entry name" value="GAF domain-like"/>
    <property type="match status" value="1"/>
</dbReference>
<evidence type="ECO:0000259" key="4">
    <source>
        <dbReference type="PROSITE" id="PS51077"/>
    </source>
</evidence>
<sequence>MLERGLVILGALGEHPDGMVLTDIVKATGLPVSTTHRLLNIVVTTGFAAFDSATKRYTLGVRIFELASRVRSVQTISQIARPLMRELADLTGETIQLAVLADGSAMFLEKVGADRSITIRGTVGQREPLWATSTGKVLLAALEPEELATTLAGLELRAYTEHTITSRERLLETIAQVAEQDWALTDEEYDRDVRAIAVPVRNSDDRVAAALCIAGPKYRLDVGTLEGWLPELRETAHRIGVQLAP</sequence>
<gene>
    <name evidence="6" type="ORF">MUN78_12305</name>
</gene>
<dbReference type="InterPro" id="IPR014757">
    <property type="entry name" value="Tscrpt_reg_IclR_C"/>
</dbReference>
<dbReference type="Pfam" id="PF09339">
    <property type="entry name" value="HTH_IclR"/>
    <property type="match status" value="1"/>
</dbReference>
<name>A0ABY4FID7_9MICO</name>
<evidence type="ECO:0000313" key="6">
    <source>
        <dbReference type="EMBL" id="UOQ56453.1"/>
    </source>
</evidence>
<keyword evidence="1" id="KW-0805">Transcription regulation</keyword>
<dbReference type="Pfam" id="PF01614">
    <property type="entry name" value="IclR_C"/>
    <property type="match status" value="1"/>
</dbReference>
<dbReference type="InterPro" id="IPR036388">
    <property type="entry name" value="WH-like_DNA-bd_sf"/>
</dbReference>
<dbReference type="Gene3D" id="1.10.10.10">
    <property type="entry name" value="Winged helix-like DNA-binding domain superfamily/Winged helix DNA-binding domain"/>
    <property type="match status" value="1"/>
</dbReference>
<dbReference type="SUPFAM" id="SSF46785">
    <property type="entry name" value="Winged helix' DNA-binding domain"/>
    <property type="match status" value="1"/>
</dbReference>
<evidence type="ECO:0000259" key="5">
    <source>
        <dbReference type="PROSITE" id="PS51078"/>
    </source>
</evidence>
<dbReference type="PROSITE" id="PS51077">
    <property type="entry name" value="HTH_ICLR"/>
    <property type="match status" value="1"/>
</dbReference>
<feature type="domain" description="IclR-ED" evidence="5">
    <location>
        <begin position="62"/>
        <end position="245"/>
    </location>
</feature>
<dbReference type="RefSeq" id="WP_244726778.1">
    <property type="nucleotide sequence ID" value="NZ_CP095045.1"/>
</dbReference>
<keyword evidence="2" id="KW-0238">DNA-binding</keyword>